<dbReference type="OrthoDB" id="5197199at2"/>
<dbReference type="RefSeq" id="WP_159434744.1">
    <property type="nucleotide sequence ID" value="NZ_FQYR01000002.1"/>
</dbReference>
<dbReference type="Proteomes" id="UP000184510">
    <property type="component" value="Unassembled WGS sequence"/>
</dbReference>
<proteinExistence type="predicted"/>
<dbReference type="EMBL" id="FQYR01000002">
    <property type="protein sequence ID" value="SHI60926.1"/>
    <property type="molecule type" value="Genomic_DNA"/>
</dbReference>
<feature type="domain" description="Immunity protein 63" evidence="2">
    <location>
        <begin position="25"/>
        <end position="101"/>
    </location>
</feature>
<keyword evidence="4" id="KW-1185">Reference proteome</keyword>
<evidence type="ECO:0000259" key="2">
    <source>
        <dbReference type="Pfam" id="PF15599"/>
    </source>
</evidence>
<dbReference type="AlphaFoldDB" id="A0A1M6CIV0"/>
<protein>
    <submittedName>
        <fullName evidence="3">Immunity protein 63</fullName>
    </submittedName>
</protein>
<dbReference type="InParanoid" id="A0A1M6CIV0"/>
<feature type="region of interest" description="Disordered" evidence="1">
    <location>
        <begin position="105"/>
        <end position="126"/>
    </location>
</feature>
<name>A0A1M6CIV0_9BACT</name>
<accession>A0A1M6CIV0</accession>
<evidence type="ECO:0000313" key="3">
    <source>
        <dbReference type="EMBL" id="SHI60926.1"/>
    </source>
</evidence>
<feature type="compositionally biased region" description="Polar residues" evidence="1">
    <location>
        <begin position="114"/>
        <end position="126"/>
    </location>
</feature>
<sequence>MKDTSGGFSTTPQHDGTPHIELVGDEFHFVVTERGSEFERRRTRDADEILYWLFEGFTQGMATDYELKHRNESRDGREIWFPYQERLLANLNPEWGARKQEAHMRILRDHPKHQNNQANKPQHPTA</sequence>
<organism evidence="3 4">
    <name type="scientific">Rubritalea squalenifaciens DSM 18772</name>
    <dbReference type="NCBI Taxonomy" id="1123071"/>
    <lineage>
        <taxon>Bacteria</taxon>
        <taxon>Pseudomonadati</taxon>
        <taxon>Verrucomicrobiota</taxon>
        <taxon>Verrucomicrobiia</taxon>
        <taxon>Verrucomicrobiales</taxon>
        <taxon>Rubritaleaceae</taxon>
        <taxon>Rubritalea</taxon>
    </lineage>
</organism>
<evidence type="ECO:0000256" key="1">
    <source>
        <dbReference type="SAM" id="MobiDB-lite"/>
    </source>
</evidence>
<dbReference type="STRING" id="1123071.SAMN02745181_0491"/>
<gene>
    <name evidence="3" type="ORF">SAMN02745181_0491</name>
</gene>
<reference evidence="3 4" key="1">
    <citation type="submission" date="2016-11" db="EMBL/GenBank/DDBJ databases">
        <authorList>
            <person name="Jaros S."/>
            <person name="Januszkiewicz K."/>
            <person name="Wedrychowicz H."/>
        </authorList>
    </citation>
    <scope>NUCLEOTIDE SEQUENCE [LARGE SCALE GENOMIC DNA]</scope>
    <source>
        <strain evidence="3 4">DSM 18772</strain>
    </source>
</reference>
<evidence type="ECO:0000313" key="4">
    <source>
        <dbReference type="Proteomes" id="UP000184510"/>
    </source>
</evidence>
<dbReference type="Pfam" id="PF15599">
    <property type="entry name" value="Imm63"/>
    <property type="match status" value="1"/>
</dbReference>
<dbReference type="InterPro" id="IPR028952">
    <property type="entry name" value="Imm63"/>
</dbReference>